<evidence type="ECO:0000256" key="5">
    <source>
        <dbReference type="ARBA" id="ARBA00022725"/>
    </source>
</evidence>
<keyword evidence="4 13" id="KW-0812">Transmembrane</keyword>
<evidence type="ECO:0000313" key="16">
    <source>
        <dbReference type="Ensembl" id="ENSEEEP00000049856.2"/>
    </source>
</evidence>
<evidence type="ECO:0000256" key="12">
    <source>
        <dbReference type="ARBA" id="ARBA00023224"/>
    </source>
</evidence>
<evidence type="ECO:0000256" key="3">
    <source>
        <dbReference type="ARBA" id="ARBA00022606"/>
    </source>
</evidence>
<feature type="transmembrane region" description="Helical" evidence="14">
    <location>
        <begin position="53"/>
        <end position="72"/>
    </location>
</feature>
<reference evidence="16" key="3">
    <citation type="submission" date="2020-05" db="EMBL/GenBank/DDBJ databases">
        <title>Electrophorus electricus (electric eel) genome, fEleEle1, primary haplotype.</title>
        <authorList>
            <person name="Myers G."/>
            <person name="Meyer A."/>
            <person name="Fedrigo O."/>
            <person name="Formenti G."/>
            <person name="Rhie A."/>
            <person name="Tracey A."/>
            <person name="Sims Y."/>
            <person name="Jarvis E.D."/>
        </authorList>
    </citation>
    <scope>NUCLEOTIDE SEQUENCE [LARGE SCALE GENOMIC DNA]</scope>
</reference>
<dbReference type="GO" id="GO:0005549">
    <property type="term" value="F:odorant binding"/>
    <property type="evidence" value="ECO:0007669"/>
    <property type="project" value="TreeGrafter"/>
</dbReference>
<dbReference type="Pfam" id="PF13853">
    <property type="entry name" value="7tm_4"/>
    <property type="match status" value="1"/>
</dbReference>
<dbReference type="InterPro" id="IPR052921">
    <property type="entry name" value="GPCR1_Superfamily_Member"/>
</dbReference>
<evidence type="ECO:0000256" key="6">
    <source>
        <dbReference type="ARBA" id="ARBA00022989"/>
    </source>
</evidence>
<dbReference type="GO" id="GO:0005886">
    <property type="term" value="C:plasma membrane"/>
    <property type="evidence" value="ECO:0007669"/>
    <property type="project" value="UniProtKB-SubCell"/>
</dbReference>
<reference evidence="17" key="1">
    <citation type="journal article" date="2014" name="Science">
        <title>Nonhuman genetics. Genomic basis for the convergent evolution of electric organs.</title>
        <authorList>
            <person name="Gallant J.R."/>
            <person name="Traeger L.L."/>
            <person name="Volkening J.D."/>
            <person name="Moffett H."/>
            <person name="Chen P.H."/>
            <person name="Novina C.D."/>
            <person name="Phillips G.N.Jr."/>
            <person name="Anand R."/>
            <person name="Wells G.B."/>
            <person name="Pinch M."/>
            <person name="Guth R."/>
            <person name="Unguez G.A."/>
            <person name="Albert J.S."/>
            <person name="Zakon H.H."/>
            <person name="Samanta M.P."/>
            <person name="Sussman M.R."/>
        </authorList>
    </citation>
    <scope>NUCLEOTIDE SEQUENCE [LARGE SCALE GENOMIC DNA]</scope>
</reference>
<evidence type="ECO:0000256" key="11">
    <source>
        <dbReference type="ARBA" id="ARBA00023180"/>
    </source>
</evidence>
<reference evidence="16" key="4">
    <citation type="submission" date="2025-08" db="UniProtKB">
        <authorList>
            <consortium name="Ensembl"/>
        </authorList>
    </citation>
    <scope>IDENTIFICATION</scope>
</reference>
<accession>A0A4W4HMG0</accession>
<evidence type="ECO:0000256" key="4">
    <source>
        <dbReference type="ARBA" id="ARBA00022692"/>
    </source>
</evidence>
<evidence type="ECO:0000256" key="10">
    <source>
        <dbReference type="ARBA" id="ARBA00023170"/>
    </source>
</evidence>
<dbReference type="PRINTS" id="PR00237">
    <property type="entry name" value="GPCRRHODOPSN"/>
</dbReference>
<keyword evidence="10 13" id="KW-0675">Receptor</keyword>
<keyword evidence="6 14" id="KW-1133">Transmembrane helix</keyword>
<evidence type="ECO:0000259" key="15">
    <source>
        <dbReference type="PROSITE" id="PS50262"/>
    </source>
</evidence>
<dbReference type="GO" id="GO:0004930">
    <property type="term" value="F:G protein-coupled receptor activity"/>
    <property type="evidence" value="ECO:0007669"/>
    <property type="project" value="UniProtKB-KW"/>
</dbReference>
<dbReference type="InterPro" id="IPR000276">
    <property type="entry name" value="GPCR_Rhodpsn"/>
</dbReference>
<reference evidence="17" key="2">
    <citation type="journal article" date="2017" name="Sci. Adv.">
        <title>A tail of two voltages: Proteomic comparison of the three electric organs of the electric eel.</title>
        <authorList>
            <person name="Traeger L.L."/>
            <person name="Sabat G."/>
            <person name="Barrett-Wilt G.A."/>
            <person name="Wells G.B."/>
            <person name="Sussman M.R."/>
        </authorList>
    </citation>
    <scope>NUCLEOTIDE SEQUENCE [LARGE SCALE GENOMIC DNA]</scope>
</reference>
<keyword evidence="8 14" id="KW-0472">Membrane</keyword>
<evidence type="ECO:0000256" key="9">
    <source>
        <dbReference type="ARBA" id="ARBA00023157"/>
    </source>
</evidence>
<evidence type="ECO:0000256" key="13">
    <source>
        <dbReference type="RuleBase" id="RU000688"/>
    </source>
</evidence>
<proteinExistence type="inferred from homology"/>
<dbReference type="FunFam" id="1.20.1070.10:FF:000024">
    <property type="entry name" value="Olfactory receptor"/>
    <property type="match status" value="1"/>
</dbReference>
<dbReference type="PRINTS" id="PR00245">
    <property type="entry name" value="OLFACTORYR"/>
</dbReference>
<feature type="transmembrane region" description="Helical" evidence="14">
    <location>
        <begin position="92"/>
        <end position="114"/>
    </location>
</feature>
<protein>
    <recommendedName>
        <fullName evidence="14">Olfactory receptor</fullName>
    </recommendedName>
</protein>
<keyword evidence="9" id="KW-1015">Disulfide bond</keyword>
<dbReference type="Proteomes" id="UP000314983">
    <property type="component" value="Chromosome 15"/>
</dbReference>
<dbReference type="Gene3D" id="1.20.1070.10">
    <property type="entry name" value="Rhodopsin 7-helix transmembrane proteins"/>
    <property type="match status" value="1"/>
</dbReference>
<keyword evidence="7 13" id="KW-0297">G-protein coupled receptor</keyword>
<dbReference type="Ensembl" id="ENSEEET00000050401.2">
    <property type="protein sequence ID" value="ENSEEEP00000049856.2"/>
    <property type="gene ID" value="ENSEEEG00000028882.1"/>
</dbReference>
<dbReference type="PANTHER" id="PTHR26451">
    <property type="entry name" value="G_PROTEIN_RECEP_F1_2 DOMAIN-CONTAINING PROTEIN"/>
    <property type="match status" value="1"/>
</dbReference>
<dbReference type="OMA" id="FCEFTCL"/>
<feature type="transmembrane region" description="Helical" evidence="14">
    <location>
        <begin position="20"/>
        <end position="41"/>
    </location>
</feature>
<name>A0A4W4HMG0_ELEEL</name>
<keyword evidence="11" id="KW-0325">Glycoprotein</keyword>
<organism evidence="16 17">
    <name type="scientific">Electrophorus electricus</name>
    <name type="common">Electric eel</name>
    <name type="synonym">Gymnotus electricus</name>
    <dbReference type="NCBI Taxonomy" id="8005"/>
    <lineage>
        <taxon>Eukaryota</taxon>
        <taxon>Metazoa</taxon>
        <taxon>Chordata</taxon>
        <taxon>Craniata</taxon>
        <taxon>Vertebrata</taxon>
        <taxon>Euteleostomi</taxon>
        <taxon>Actinopterygii</taxon>
        <taxon>Neopterygii</taxon>
        <taxon>Teleostei</taxon>
        <taxon>Ostariophysi</taxon>
        <taxon>Gymnotiformes</taxon>
        <taxon>Gymnotoidei</taxon>
        <taxon>Gymnotidae</taxon>
        <taxon>Electrophorus</taxon>
    </lineage>
</organism>
<feature type="transmembrane region" description="Helical" evidence="14">
    <location>
        <begin position="232"/>
        <end position="251"/>
    </location>
</feature>
<keyword evidence="2 14" id="KW-1003">Cell membrane</keyword>
<keyword evidence="3 14" id="KW-0716">Sensory transduction</keyword>
<sequence>MEEIMFVLQGLNDTRTNKQIYFAFGLLIYLLTLFINFTLVITIALDKMLHEPMYLFVCNLFVNGIYGASGVYPKILADLILDSPVISYTGCMTQIFIIYSYGFCEFTCLTVMAYDRYTAICKPLEYRSIITNQKVAKLLVCTWLYTLLETLLGVGLTTRLPFCGNNIDKPYCSNWEVVKLSCTDVTVNNLYGYILILSHFFQAVLIIVSYVHIIRASLRSKTQWIKFVQTCLPHLITFMNFTISMLFDAMYSRYGKNEGSQAVRSILRMEFLIVPPLLNPLIYGMKVTQIRHSFLKMYSYKSKALRQRYY</sequence>
<feature type="transmembrane region" description="Helical" evidence="14">
    <location>
        <begin position="190"/>
        <end position="211"/>
    </location>
</feature>
<keyword evidence="17" id="KW-1185">Reference proteome</keyword>
<keyword evidence="5 14" id="KW-0552">Olfaction</keyword>
<evidence type="ECO:0000256" key="8">
    <source>
        <dbReference type="ARBA" id="ARBA00023136"/>
    </source>
</evidence>
<keyword evidence="12 13" id="KW-0807">Transducer</keyword>
<comment type="subcellular location">
    <subcellularLocation>
        <location evidence="1 14">Cell membrane</location>
        <topology evidence="1 14">Multi-pass membrane protein</topology>
    </subcellularLocation>
</comment>
<evidence type="ECO:0000256" key="7">
    <source>
        <dbReference type="ARBA" id="ARBA00023040"/>
    </source>
</evidence>
<feature type="domain" description="G-protein coupled receptors family 1 profile" evidence="15">
    <location>
        <begin position="35"/>
        <end position="283"/>
    </location>
</feature>
<reference evidence="16" key="5">
    <citation type="submission" date="2025-09" db="UniProtKB">
        <authorList>
            <consortium name="Ensembl"/>
        </authorList>
    </citation>
    <scope>IDENTIFICATION</scope>
</reference>
<dbReference type="PROSITE" id="PS50262">
    <property type="entry name" value="G_PROTEIN_RECEP_F1_2"/>
    <property type="match status" value="1"/>
</dbReference>
<dbReference type="AlphaFoldDB" id="A0A4W4HMG0"/>
<dbReference type="GO" id="GO:0004984">
    <property type="term" value="F:olfactory receptor activity"/>
    <property type="evidence" value="ECO:0007669"/>
    <property type="project" value="InterPro"/>
</dbReference>
<evidence type="ECO:0000313" key="17">
    <source>
        <dbReference type="Proteomes" id="UP000314983"/>
    </source>
</evidence>
<dbReference type="PANTHER" id="PTHR26451:SF860">
    <property type="entry name" value="ODORANT RECEPTOR-RELATED"/>
    <property type="match status" value="1"/>
</dbReference>
<dbReference type="PROSITE" id="PS00237">
    <property type="entry name" value="G_PROTEIN_RECEP_F1_1"/>
    <property type="match status" value="1"/>
</dbReference>
<feature type="transmembrane region" description="Helical" evidence="14">
    <location>
        <begin position="135"/>
        <end position="156"/>
    </location>
</feature>
<evidence type="ECO:0000256" key="1">
    <source>
        <dbReference type="ARBA" id="ARBA00004651"/>
    </source>
</evidence>
<comment type="similarity">
    <text evidence="13">Belongs to the G-protein coupled receptor 1 family.</text>
</comment>
<gene>
    <name evidence="16" type="primary">LOC113574689</name>
</gene>
<dbReference type="SUPFAM" id="SSF81321">
    <property type="entry name" value="Family A G protein-coupled receptor-like"/>
    <property type="match status" value="1"/>
</dbReference>
<feature type="transmembrane region" description="Helical" evidence="14">
    <location>
        <begin position="271"/>
        <end position="288"/>
    </location>
</feature>
<dbReference type="GeneTree" id="ENSGT00950000183023"/>
<evidence type="ECO:0000256" key="2">
    <source>
        <dbReference type="ARBA" id="ARBA00022475"/>
    </source>
</evidence>
<dbReference type="InterPro" id="IPR000725">
    <property type="entry name" value="Olfact_rcpt"/>
</dbReference>
<evidence type="ECO:0000256" key="14">
    <source>
        <dbReference type="RuleBase" id="RU363047"/>
    </source>
</evidence>
<dbReference type="InterPro" id="IPR017452">
    <property type="entry name" value="GPCR_Rhodpsn_7TM"/>
</dbReference>